<dbReference type="PANTHER" id="PTHR12599">
    <property type="entry name" value="PTERIN-4-ALPHA-CARBINOLAMINE DEHYDRATASE"/>
    <property type="match status" value="1"/>
</dbReference>
<evidence type="ECO:0000256" key="2">
    <source>
        <dbReference type="ARBA" id="ARBA00006472"/>
    </source>
</evidence>
<dbReference type="PANTHER" id="PTHR12599:SF0">
    <property type="entry name" value="PTERIN-4-ALPHA-CARBINOLAMINE DEHYDRATASE"/>
    <property type="match status" value="1"/>
</dbReference>
<dbReference type="InterPro" id="IPR036428">
    <property type="entry name" value="PCD_sf"/>
</dbReference>
<sequence length="96" mass="11221">MKKQNAEDIASELKRLRDWKKTGGKIERTYEFPDFPKAIGFVNGISIYSESKDHHPIIEVNYNKVTLSLFTWCENALTKKDFETATYFDFLYGDSE</sequence>
<dbReference type="GO" id="GO:0008124">
    <property type="term" value="F:4-alpha-hydroxytetrahydrobiopterin dehydratase activity"/>
    <property type="evidence" value="ECO:0007669"/>
    <property type="project" value="UniProtKB-EC"/>
</dbReference>
<dbReference type="RefSeq" id="WP_348027922.1">
    <property type="nucleotide sequence ID" value="NZ_CP129113.1"/>
</dbReference>
<keyword evidence="4 5" id="KW-0456">Lyase</keyword>
<protein>
    <recommendedName>
        <fullName evidence="3">4a-hydroxytetrahydrobiopterin dehydratase</fullName>
        <ecNumber evidence="3">4.2.1.96</ecNumber>
    </recommendedName>
</protein>
<accession>A0ABY9KVP6</accession>
<dbReference type="Proteomes" id="UP001180087">
    <property type="component" value="Chromosome"/>
</dbReference>
<evidence type="ECO:0000256" key="1">
    <source>
        <dbReference type="ARBA" id="ARBA00001554"/>
    </source>
</evidence>
<dbReference type="Gene3D" id="3.30.1360.20">
    <property type="entry name" value="Transcriptional coactivator/pterin dehydratase"/>
    <property type="match status" value="1"/>
</dbReference>
<comment type="catalytic activity">
    <reaction evidence="1">
        <text>(4aS,6R)-4a-hydroxy-L-erythro-5,6,7,8-tetrahydrobiopterin = (6R)-L-erythro-6,7-dihydrobiopterin + H2O</text>
        <dbReference type="Rhea" id="RHEA:11920"/>
        <dbReference type="ChEBI" id="CHEBI:15377"/>
        <dbReference type="ChEBI" id="CHEBI:15642"/>
        <dbReference type="ChEBI" id="CHEBI:43120"/>
        <dbReference type="EC" id="4.2.1.96"/>
    </reaction>
</comment>
<dbReference type="EMBL" id="CP129113">
    <property type="protein sequence ID" value="WLV24664.1"/>
    <property type="molecule type" value="Genomic_DNA"/>
</dbReference>
<organism evidence="5 6">
    <name type="scientific">Aciduricibacillus chroicocephali</name>
    <dbReference type="NCBI Taxonomy" id="3054939"/>
    <lineage>
        <taxon>Bacteria</taxon>
        <taxon>Bacillati</taxon>
        <taxon>Bacillota</taxon>
        <taxon>Bacilli</taxon>
        <taxon>Bacillales</taxon>
        <taxon>Bacillaceae</taxon>
        <taxon>Aciduricibacillus</taxon>
    </lineage>
</organism>
<dbReference type="Pfam" id="PF01329">
    <property type="entry name" value="Pterin_4a"/>
    <property type="match status" value="1"/>
</dbReference>
<dbReference type="EC" id="4.2.1.96" evidence="3"/>
<proteinExistence type="inferred from homology"/>
<keyword evidence="6" id="KW-1185">Reference proteome</keyword>
<dbReference type="CDD" id="cd00488">
    <property type="entry name" value="PCD_DCoH"/>
    <property type="match status" value="1"/>
</dbReference>
<evidence type="ECO:0000313" key="6">
    <source>
        <dbReference type="Proteomes" id="UP001180087"/>
    </source>
</evidence>
<evidence type="ECO:0000256" key="3">
    <source>
        <dbReference type="ARBA" id="ARBA00013252"/>
    </source>
</evidence>
<dbReference type="InterPro" id="IPR001533">
    <property type="entry name" value="Pterin_deHydtase"/>
</dbReference>
<dbReference type="NCBIfam" id="NF002017">
    <property type="entry name" value="PRK00823.1-2"/>
    <property type="match status" value="1"/>
</dbReference>
<evidence type="ECO:0000313" key="5">
    <source>
        <dbReference type="EMBL" id="WLV24664.1"/>
    </source>
</evidence>
<reference evidence="5" key="1">
    <citation type="submission" date="2023-06" db="EMBL/GenBank/DDBJ databases">
        <title>A Treasure from Seagulls: Isolation and Description of Aciduricobacillus qingdaonensis gen. nov., sp. nov., a Rare Obligately Uric Acid-utilizing Member in the Family Bacillaceae.</title>
        <authorList>
            <person name="Liu W."/>
            <person name="Wang B."/>
        </authorList>
    </citation>
    <scope>NUCLEOTIDE SEQUENCE</scope>
    <source>
        <strain evidence="5">44XB</strain>
    </source>
</reference>
<gene>
    <name evidence="5" type="ORF">QR721_13640</name>
</gene>
<dbReference type="SUPFAM" id="SSF55248">
    <property type="entry name" value="PCD-like"/>
    <property type="match status" value="1"/>
</dbReference>
<name>A0ABY9KVP6_9BACI</name>
<evidence type="ECO:0000256" key="4">
    <source>
        <dbReference type="ARBA" id="ARBA00023239"/>
    </source>
</evidence>
<comment type="similarity">
    <text evidence="2">Belongs to the pterin-4-alpha-carbinolamine dehydratase family.</text>
</comment>